<protein>
    <submittedName>
        <fullName evidence="1">Uncharacterized protein</fullName>
    </submittedName>
</protein>
<evidence type="ECO:0000313" key="2">
    <source>
        <dbReference type="Proteomes" id="UP000324800"/>
    </source>
</evidence>
<evidence type="ECO:0000313" key="1">
    <source>
        <dbReference type="EMBL" id="KAA6388159.1"/>
    </source>
</evidence>
<organism evidence="1 2">
    <name type="scientific">Streblomastix strix</name>
    <dbReference type="NCBI Taxonomy" id="222440"/>
    <lineage>
        <taxon>Eukaryota</taxon>
        <taxon>Metamonada</taxon>
        <taxon>Preaxostyla</taxon>
        <taxon>Oxymonadida</taxon>
        <taxon>Streblomastigidae</taxon>
        <taxon>Streblomastix</taxon>
    </lineage>
</organism>
<comment type="caution">
    <text evidence="1">The sequence shown here is derived from an EMBL/GenBank/DDBJ whole genome shotgun (WGS) entry which is preliminary data.</text>
</comment>
<dbReference type="Proteomes" id="UP000324800">
    <property type="component" value="Unassembled WGS sequence"/>
</dbReference>
<sequence length="69" mass="7324">MNLHFILFTDTFNSVSARHGVVHTLPIPVGNEASVTAVAAVEAQESMTAVAVVQTDIECPEHSTGPLHQ</sequence>
<proteinExistence type="predicted"/>
<name>A0A5J4W0X5_9EUKA</name>
<gene>
    <name evidence="1" type="ORF">EZS28_016317</name>
</gene>
<accession>A0A5J4W0X5</accession>
<dbReference type="EMBL" id="SNRW01004094">
    <property type="protein sequence ID" value="KAA6388159.1"/>
    <property type="molecule type" value="Genomic_DNA"/>
</dbReference>
<dbReference type="AlphaFoldDB" id="A0A5J4W0X5"/>
<reference evidence="1 2" key="1">
    <citation type="submission" date="2019-03" db="EMBL/GenBank/DDBJ databases">
        <title>Single cell metagenomics reveals metabolic interactions within the superorganism composed of flagellate Streblomastix strix and complex community of Bacteroidetes bacteria on its surface.</title>
        <authorList>
            <person name="Treitli S.C."/>
            <person name="Kolisko M."/>
            <person name="Husnik F."/>
            <person name="Keeling P."/>
            <person name="Hampl V."/>
        </authorList>
    </citation>
    <scope>NUCLEOTIDE SEQUENCE [LARGE SCALE GENOMIC DNA]</scope>
    <source>
        <strain evidence="1">ST1C</strain>
    </source>
</reference>